<dbReference type="PROSITE" id="PS50893">
    <property type="entry name" value="ABC_TRANSPORTER_2"/>
    <property type="match status" value="1"/>
</dbReference>
<feature type="transmembrane region" description="Helical" evidence="9">
    <location>
        <begin position="240"/>
        <end position="262"/>
    </location>
</feature>
<evidence type="ECO:0000259" key="11">
    <source>
        <dbReference type="PROSITE" id="PS50929"/>
    </source>
</evidence>
<reference evidence="12 13" key="1">
    <citation type="submission" date="2017-04" db="EMBL/GenBank/DDBJ databases">
        <authorList>
            <person name="Afonso C.L."/>
            <person name="Miller P.J."/>
            <person name="Scott M.A."/>
            <person name="Spackman E."/>
            <person name="Goraichik I."/>
            <person name="Dimitrov K.M."/>
            <person name="Suarez D.L."/>
            <person name="Swayne D.E."/>
        </authorList>
    </citation>
    <scope>NUCLEOTIDE SEQUENCE [LARGE SCALE GENOMIC DNA]</scope>
    <source>
        <strain evidence="12 13">DSM 43828</strain>
    </source>
</reference>
<evidence type="ECO:0000256" key="7">
    <source>
        <dbReference type="ARBA" id="ARBA00022989"/>
    </source>
</evidence>
<dbReference type="AlphaFoldDB" id="A0A1Y5Y8M4"/>
<evidence type="ECO:0000256" key="9">
    <source>
        <dbReference type="SAM" id="Phobius"/>
    </source>
</evidence>
<keyword evidence="7 9" id="KW-1133">Transmembrane helix</keyword>
<dbReference type="GO" id="GO:0016887">
    <property type="term" value="F:ATP hydrolysis activity"/>
    <property type="evidence" value="ECO:0007669"/>
    <property type="project" value="InterPro"/>
</dbReference>
<feature type="transmembrane region" description="Helical" evidence="9">
    <location>
        <begin position="55"/>
        <end position="79"/>
    </location>
</feature>
<keyword evidence="4 9" id="KW-0812">Transmembrane</keyword>
<organism evidence="12 13">
    <name type="scientific">Kibdelosporangium aridum</name>
    <dbReference type="NCBI Taxonomy" id="2030"/>
    <lineage>
        <taxon>Bacteria</taxon>
        <taxon>Bacillati</taxon>
        <taxon>Actinomycetota</taxon>
        <taxon>Actinomycetes</taxon>
        <taxon>Pseudonocardiales</taxon>
        <taxon>Pseudonocardiaceae</taxon>
        <taxon>Kibdelosporangium</taxon>
    </lineage>
</organism>
<accession>A0A1Y5Y8M4</accession>
<evidence type="ECO:0000256" key="2">
    <source>
        <dbReference type="ARBA" id="ARBA00022448"/>
    </source>
</evidence>
<dbReference type="InterPro" id="IPR036640">
    <property type="entry name" value="ABC1_TM_sf"/>
</dbReference>
<evidence type="ECO:0000256" key="3">
    <source>
        <dbReference type="ARBA" id="ARBA00022475"/>
    </source>
</evidence>
<dbReference type="Proteomes" id="UP000192674">
    <property type="component" value="Unassembled WGS sequence"/>
</dbReference>
<name>A0A1Y5Y8M4_KIBAR</name>
<keyword evidence="13" id="KW-1185">Reference proteome</keyword>
<dbReference type="Gene3D" id="1.20.1560.10">
    <property type="entry name" value="ABC transporter type 1, transmembrane domain"/>
    <property type="match status" value="1"/>
</dbReference>
<feature type="domain" description="ABC transporter" evidence="10">
    <location>
        <begin position="335"/>
        <end position="570"/>
    </location>
</feature>
<feature type="transmembrane region" description="Helical" evidence="9">
    <location>
        <begin position="129"/>
        <end position="152"/>
    </location>
</feature>
<dbReference type="SUPFAM" id="SSF52540">
    <property type="entry name" value="P-loop containing nucleoside triphosphate hydrolases"/>
    <property type="match status" value="1"/>
</dbReference>
<feature type="transmembrane region" description="Helical" evidence="9">
    <location>
        <begin position="158"/>
        <end position="177"/>
    </location>
</feature>
<dbReference type="InterPro" id="IPR017871">
    <property type="entry name" value="ABC_transporter-like_CS"/>
</dbReference>
<feature type="transmembrane region" description="Helical" evidence="9">
    <location>
        <begin position="274"/>
        <end position="296"/>
    </location>
</feature>
<dbReference type="InterPro" id="IPR039421">
    <property type="entry name" value="Type_1_exporter"/>
</dbReference>
<evidence type="ECO:0000256" key="5">
    <source>
        <dbReference type="ARBA" id="ARBA00022741"/>
    </source>
</evidence>
<evidence type="ECO:0000256" key="6">
    <source>
        <dbReference type="ARBA" id="ARBA00022840"/>
    </source>
</evidence>
<dbReference type="GO" id="GO:0005886">
    <property type="term" value="C:plasma membrane"/>
    <property type="evidence" value="ECO:0007669"/>
    <property type="project" value="UniProtKB-SubCell"/>
</dbReference>
<gene>
    <name evidence="12" type="ORF">SAMN05661093_09280</name>
</gene>
<dbReference type="PANTHER" id="PTHR43394:SF1">
    <property type="entry name" value="ATP-BINDING CASSETTE SUB-FAMILY B MEMBER 10, MITOCHONDRIAL"/>
    <property type="match status" value="1"/>
</dbReference>
<dbReference type="PROSITE" id="PS00211">
    <property type="entry name" value="ABC_TRANSPORTER_1"/>
    <property type="match status" value="1"/>
</dbReference>
<dbReference type="InterPro" id="IPR027417">
    <property type="entry name" value="P-loop_NTPase"/>
</dbReference>
<evidence type="ECO:0000313" key="12">
    <source>
        <dbReference type="EMBL" id="SMD25699.1"/>
    </source>
</evidence>
<comment type="subcellular location">
    <subcellularLocation>
        <location evidence="1">Cell membrane</location>
        <topology evidence="1">Multi-pass membrane protein</topology>
    </subcellularLocation>
</comment>
<dbReference type="PROSITE" id="PS50929">
    <property type="entry name" value="ABC_TM1F"/>
    <property type="match status" value="1"/>
</dbReference>
<dbReference type="Pfam" id="PF00664">
    <property type="entry name" value="ABC_membrane"/>
    <property type="match status" value="1"/>
</dbReference>
<dbReference type="InterPro" id="IPR003593">
    <property type="entry name" value="AAA+_ATPase"/>
</dbReference>
<dbReference type="CDD" id="cd18548">
    <property type="entry name" value="ABC_6TM_Tm287_like"/>
    <property type="match status" value="1"/>
</dbReference>
<dbReference type="GO" id="GO:0015421">
    <property type="term" value="F:ABC-type oligopeptide transporter activity"/>
    <property type="evidence" value="ECO:0007669"/>
    <property type="project" value="TreeGrafter"/>
</dbReference>
<evidence type="ECO:0000259" key="10">
    <source>
        <dbReference type="PROSITE" id="PS50893"/>
    </source>
</evidence>
<keyword evidence="2" id="KW-0813">Transport</keyword>
<evidence type="ECO:0000256" key="1">
    <source>
        <dbReference type="ARBA" id="ARBA00004651"/>
    </source>
</evidence>
<dbReference type="PANTHER" id="PTHR43394">
    <property type="entry name" value="ATP-DEPENDENT PERMEASE MDL1, MITOCHONDRIAL"/>
    <property type="match status" value="1"/>
</dbReference>
<keyword evidence="8 9" id="KW-0472">Membrane</keyword>
<dbReference type="GO" id="GO:0005524">
    <property type="term" value="F:ATP binding"/>
    <property type="evidence" value="ECO:0007669"/>
    <property type="project" value="UniProtKB-KW"/>
</dbReference>
<evidence type="ECO:0000256" key="4">
    <source>
        <dbReference type="ARBA" id="ARBA00022692"/>
    </source>
</evidence>
<keyword evidence="3" id="KW-1003">Cell membrane</keyword>
<proteinExistence type="predicted"/>
<dbReference type="SUPFAM" id="SSF90123">
    <property type="entry name" value="ABC transporter transmembrane region"/>
    <property type="match status" value="1"/>
</dbReference>
<dbReference type="SMART" id="SM00382">
    <property type="entry name" value="AAA"/>
    <property type="match status" value="1"/>
</dbReference>
<feature type="domain" description="ABC transmembrane type-1" evidence="11">
    <location>
        <begin position="19"/>
        <end position="301"/>
    </location>
</feature>
<dbReference type="Gene3D" id="3.40.50.300">
    <property type="entry name" value="P-loop containing nucleotide triphosphate hydrolases"/>
    <property type="match status" value="1"/>
</dbReference>
<keyword evidence="5" id="KW-0547">Nucleotide-binding</keyword>
<dbReference type="EMBL" id="FWXV01000012">
    <property type="protein sequence ID" value="SMD25699.1"/>
    <property type="molecule type" value="Genomic_DNA"/>
</dbReference>
<dbReference type="InterPro" id="IPR003439">
    <property type="entry name" value="ABC_transporter-like_ATP-bd"/>
</dbReference>
<keyword evidence="6 12" id="KW-0067">ATP-binding</keyword>
<feature type="transmembrane region" description="Helical" evidence="9">
    <location>
        <begin position="16"/>
        <end position="35"/>
    </location>
</feature>
<dbReference type="Pfam" id="PF00005">
    <property type="entry name" value="ABC_tran"/>
    <property type="match status" value="1"/>
</dbReference>
<sequence>MLLLSLLRGRLRPHRGTIVAILGLQLVQALGLLYLPTINADIVDNGIRHGDTGYILGQGSLMLAAAAVQIGSAIWSVYLGARVAMDVGHELRGAMFKRVRGFSVREVSHFTTPSLITRTTNDVQQVQQLVFTTLTVLFTAPFIGVGGLVLAMRQDVPLSVVPAVAIPVLIITTALVISRMTPPSRAMQDRIDTAGHLMREQITGVRVIRAFRRDHHEQERFAAANTDLMTAALRVGRWQAFFGATAVLVANLAAVAVIALGADRLGGGDLRPGVLIAFLGYLELILSAVMFGRTVFMQAPRARVSAGRIVQVLNTRPTIHDPAAPTRLVTPAGRVDVKDVSFRYPGAENPVLRTVNLIAKPGQTTGIVGSTGSGKTTLINLIARLLDADDGAVLIDGVDIRDMDRSALTNTVCLVTQRAYLFSGTIGSNLRYGNPDADDDELWRALEIAQARDFVNAMPAGLNTPVGQGGGTVSGGQRQLLAIARALVAKPRIYLFDDAFSALDNATDAALRAALAEHLGDATQVIVSQRVATIRAADHITVLDRGRVDAAGTHEELITGSRVYAEIVKSQEMR</sequence>
<evidence type="ECO:0000256" key="8">
    <source>
        <dbReference type="ARBA" id="ARBA00023136"/>
    </source>
</evidence>
<evidence type="ECO:0000313" key="13">
    <source>
        <dbReference type="Proteomes" id="UP000192674"/>
    </source>
</evidence>
<dbReference type="FunFam" id="3.40.50.300:FF:000854">
    <property type="entry name" value="Multidrug ABC transporter ATP-binding protein"/>
    <property type="match status" value="1"/>
</dbReference>
<dbReference type="InterPro" id="IPR011527">
    <property type="entry name" value="ABC1_TM_dom"/>
</dbReference>
<protein>
    <submittedName>
        <fullName evidence="12">ATP-binding cassette, subfamily B</fullName>
    </submittedName>
</protein>